<dbReference type="SUPFAM" id="SSF51197">
    <property type="entry name" value="Clavaminate synthase-like"/>
    <property type="match status" value="1"/>
</dbReference>
<evidence type="ECO:0000256" key="1">
    <source>
        <dbReference type="ARBA" id="ARBA00022723"/>
    </source>
</evidence>
<dbReference type="PANTHER" id="PTHR47991">
    <property type="entry name" value="OXOGLUTARATE/IRON-DEPENDENT DIOXYGENASE"/>
    <property type="match status" value="1"/>
</dbReference>
<dbReference type="GO" id="GO:0046872">
    <property type="term" value="F:metal ion binding"/>
    <property type="evidence" value="ECO:0007669"/>
    <property type="project" value="UniProtKB-KW"/>
</dbReference>
<dbReference type="EMBL" id="GL377647">
    <property type="protein sequence ID" value="EFJ11381.1"/>
    <property type="molecule type" value="Genomic_DNA"/>
</dbReference>
<dbReference type="InterPro" id="IPR044861">
    <property type="entry name" value="IPNS-like_FE2OG_OXY"/>
</dbReference>
<dbReference type="Gramene" id="EFJ11381">
    <property type="protein sequence ID" value="EFJ11381"/>
    <property type="gene ID" value="SELMODRAFT_27276"/>
</dbReference>
<dbReference type="Gene3D" id="2.60.120.330">
    <property type="entry name" value="B-lactam Antibiotic, Isopenicillin N Synthase, Chain"/>
    <property type="match status" value="1"/>
</dbReference>
<dbReference type="KEGG" id="smo:SELMODRAFT_27276"/>
<feature type="non-terminal residue" evidence="4">
    <location>
        <position position="124"/>
    </location>
</feature>
<reference evidence="4 5" key="1">
    <citation type="journal article" date="2011" name="Science">
        <title>The Selaginella genome identifies genetic changes associated with the evolution of vascular plants.</title>
        <authorList>
            <person name="Banks J.A."/>
            <person name="Nishiyama T."/>
            <person name="Hasebe M."/>
            <person name="Bowman J.L."/>
            <person name="Gribskov M."/>
            <person name="dePamphilis C."/>
            <person name="Albert V.A."/>
            <person name="Aono N."/>
            <person name="Aoyama T."/>
            <person name="Ambrose B.A."/>
            <person name="Ashton N.W."/>
            <person name="Axtell M.J."/>
            <person name="Barker E."/>
            <person name="Barker M.S."/>
            <person name="Bennetzen J.L."/>
            <person name="Bonawitz N.D."/>
            <person name="Chapple C."/>
            <person name="Cheng C."/>
            <person name="Correa L.G."/>
            <person name="Dacre M."/>
            <person name="DeBarry J."/>
            <person name="Dreyer I."/>
            <person name="Elias M."/>
            <person name="Engstrom E.M."/>
            <person name="Estelle M."/>
            <person name="Feng L."/>
            <person name="Finet C."/>
            <person name="Floyd S.K."/>
            <person name="Frommer W.B."/>
            <person name="Fujita T."/>
            <person name="Gramzow L."/>
            <person name="Gutensohn M."/>
            <person name="Harholt J."/>
            <person name="Hattori M."/>
            <person name="Heyl A."/>
            <person name="Hirai T."/>
            <person name="Hiwatashi Y."/>
            <person name="Ishikawa M."/>
            <person name="Iwata M."/>
            <person name="Karol K.G."/>
            <person name="Koehler B."/>
            <person name="Kolukisaoglu U."/>
            <person name="Kubo M."/>
            <person name="Kurata T."/>
            <person name="Lalonde S."/>
            <person name="Li K."/>
            <person name="Li Y."/>
            <person name="Litt A."/>
            <person name="Lyons E."/>
            <person name="Manning G."/>
            <person name="Maruyama T."/>
            <person name="Michael T.P."/>
            <person name="Mikami K."/>
            <person name="Miyazaki S."/>
            <person name="Morinaga S."/>
            <person name="Murata T."/>
            <person name="Mueller-Roeber B."/>
            <person name="Nelson D.R."/>
            <person name="Obara M."/>
            <person name="Oguri Y."/>
            <person name="Olmstead R.G."/>
            <person name="Onodera N."/>
            <person name="Petersen B.L."/>
            <person name="Pils B."/>
            <person name="Prigge M."/>
            <person name="Rensing S.A."/>
            <person name="Riano-Pachon D.M."/>
            <person name="Roberts A.W."/>
            <person name="Sato Y."/>
            <person name="Scheller H.V."/>
            <person name="Schulz B."/>
            <person name="Schulz C."/>
            <person name="Shakirov E.V."/>
            <person name="Shibagaki N."/>
            <person name="Shinohara N."/>
            <person name="Shippen D.E."/>
            <person name="Soerensen I."/>
            <person name="Sotooka R."/>
            <person name="Sugimoto N."/>
            <person name="Sugita M."/>
            <person name="Sumikawa N."/>
            <person name="Tanurdzic M."/>
            <person name="Theissen G."/>
            <person name="Ulvskov P."/>
            <person name="Wakazuki S."/>
            <person name="Weng J.K."/>
            <person name="Willats W.W."/>
            <person name="Wipf D."/>
            <person name="Wolf P.G."/>
            <person name="Yang L."/>
            <person name="Zimmer A.D."/>
            <person name="Zhu Q."/>
            <person name="Mitros T."/>
            <person name="Hellsten U."/>
            <person name="Loque D."/>
            <person name="Otillar R."/>
            <person name="Salamov A."/>
            <person name="Schmutz J."/>
            <person name="Shapiro H."/>
            <person name="Lindquist E."/>
            <person name="Lucas S."/>
            <person name="Rokhsar D."/>
            <person name="Grigoriev I.V."/>
        </authorList>
    </citation>
    <scope>NUCLEOTIDE SEQUENCE [LARGE SCALE GENOMIC DNA]</scope>
</reference>
<keyword evidence="5" id="KW-1185">Reference proteome</keyword>
<evidence type="ECO:0000256" key="2">
    <source>
        <dbReference type="ARBA" id="ARBA00023004"/>
    </source>
</evidence>
<accession>D8SW73</accession>
<evidence type="ECO:0000313" key="4">
    <source>
        <dbReference type="EMBL" id="EFJ11381.1"/>
    </source>
</evidence>
<protein>
    <recommendedName>
        <fullName evidence="3">Isopenicillin N synthase-like Fe(2+) 2OG dioxygenase domain-containing protein</fullName>
    </recommendedName>
</protein>
<dbReference type="Pfam" id="PF03171">
    <property type="entry name" value="2OG-FeII_Oxy"/>
    <property type="match status" value="1"/>
</dbReference>
<name>D8SW73_SELML</name>
<dbReference type="Proteomes" id="UP000001514">
    <property type="component" value="Unassembled WGS sequence"/>
</dbReference>
<keyword evidence="2" id="KW-0408">Iron</keyword>
<evidence type="ECO:0000259" key="3">
    <source>
        <dbReference type="Pfam" id="PF03171"/>
    </source>
</evidence>
<dbReference type="InParanoid" id="D8SW73"/>
<dbReference type="OMA" id="WYNILAK"/>
<dbReference type="InterPro" id="IPR027443">
    <property type="entry name" value="IPNS-like_sf"/>
</dbReference>
<feature type="domain" description="Isopenicillin N synthase-like Fe(2+) 2OG dioxygenase" evidence="3">
    <location>
        <begin position="26"/>
        <end position="89"/>
    </location>
</feature>
<dbReference type="AlphaFoldDB" id="D8SW73"/>
<dbReference type="HOGENOM" id="CLU_2009851_0_0_1"/>
<dbReference type="eggNOG" id="KOG0143">
    <property type="taxonomic scope" value="Eukaryota"/>
</dbReference>
<keyword evidence="1" id="KW-0479">Metal-binding</keyword>
<gene>
    <name evidence="4" type="ORF">SELMODRAFT_27276</name>
</gene>
<sequence length="124" mass="13546">LLRALSEGLGLGSDYLEREFGKHQAALELNYYPPCPSPELAIGLSSHSDVGGLPILLQENDVVGLQVKFQDTGRFPVLFLTTVLRLRNAKLKRTILNAGKSRASVGLFYDPSSDVRVSPIPKLL</sequence>
<evidence type="ECO:0000313" key="5">
    <source>
        <dbReference type="Proteomes" id="UP000001514"/>
    </source>
</evidence>
<organism evidence="5">
    <name type="scientific">Selaginella moellendorffii</name>
    <name type="common">Spikemoss</name>
    <dbReference type="NCBI Taxonomy" id="88036"/>
    <lineage>
        <taxon>Eukaryota</taxon>
        <taxon>Viridiplantae</taxon>
        <taxon>Streptophyta</taxon>
        <taxon>Embryophyta</taxon>
        <taxon>Tracheophyta</taxon>
        <taxon>Lycopodiopsida</taxon>
        <taxon>Selaginellales</taxon>
        <taxon>Selaginellaceae</taxon>
        <taxon>Selaginella</taxon>
    </lineage>
</organism>
<dbReference type="InterPro" id="IPR050295">
    <property type="entry name" value="Plant_2OG-oxidoreductases"/>
</dbReference>
<proteinExistence type="predicted"/>
<feature type="non-terminal residue" evidence="4">
    <location>
        <position position="1"/>
    </location>
</feature>